<evidence type="ECO:0000256" key="1">
    <source>
        <dbReference type="ARBA" id="ARBA00009919"/>
    </source>
</evidence>
<dbReference type="OrthoDB" id="9804286at2"/>
<comment type="similarity">
    <text evidence="1">Belongs to the HesA/MoeB/ThiF family.</text>
</comment>
<name>A0A2P6MJA2_ALKUR</name>
<dbReference type="SUPFAM" id="SSF69572">
    <property type="entry name" value="Activating enzymes of the ubiquitin-like proteins"/>
    <property type="match status" value="1"/>
</dbReference>
<dbReference type="InterPro" id="IPR035985">
    <property type="entry name" value="Ubiquitin-activating_enz"/>
</dbReference>
<dbReference type="PANTHER" id="PTHR10953:SF102">
    <property type="entry name" value="ADENYLYLTRANSFERASE AND SULFURTRANSFERASE MOCS3"/>
    <property type="match status" value="1"/>
</dbReference>
<dbReference type="GO" id="GO:0008641">
    <property type="term" value="F:ubiquitin-like modifier activating enzyme activity"/>
    <property type="evidence" value="ECO:0007669"/>
    <property type="project" value="InterPro"/>
</dbReference>
<dbReference type="CDD" id="cd00757">
    <property type="entry name" value="ThiF_MoeB_HesA_family"/>
    <property type="match status" value="1"/>
</dbReference>
<protein>
    <submittedName>
        <fullName evidence="3">Thiamine biosynthesis protein MoeB</fullName>
    </submittedName>
</protein>
<dbReference type="GO" id="GO:0016779">
    <property type="term" value="F:nucleotidyltransferase activity"/>
    <property type="evidence" value="ECO:0007669"/>
    <property type="project" value="TreeGrafter"/>
</dbReference>
<feature type="domain" description="THIF-type NAD/FAD binding fold" evidence="2">
    <location>
        <begin position="5"/>
        <end position="240"/>
    </location>
</feature>
<organism evidence="3 4">
    <name type="scientific">Alkalicoccus urumqiensis</name>
    <name type="common">Bacillus urumqiensis</name>
    <dbReference type="NCBI Taxonomy" id="1548213"/>
    <lineage>
        <taxon>Bacteria</taxon>
        <taxon>Bacillati</taxon>
        <taxon>Bacillota</taxon>
        <taxon>Bacilli</taxon>
        <taxon>Bacillales</taxon>
        <taxon>Bacillaceae</taxon>
        <taxon>Alkalicoccus</taxon>
    </lineage>
</organism>
<dbReference type="PANTHER" id="PTHR10953">
    <property type="entry name" value="UBIQUITIN-ACTIVATING ENZYME E1"/>
    <property type="match status" value="1"/>
</dbReference>
<dbReference type="InterPro" id="IPR000594">
    <property type="entry name" value="ThiF_NAD_FAD-bd"/>
</dbReference>
<dbReference type="Pfam" id="PF00899">
    <property type="entry name" value="ThiF"/>
    <property type="match status" value="1"/>
</dbReference>
<evidence type="ECO:0000259" key="2">
    <source>
        <dbReference type="Pfam" id="PF00899"/>
    </source>
</evidence>
<keyword evidence="4" id="KW-1185">Reference proteome</keyword>
<accession>A0A2P6MJA2</accession>
<proteinExistence type="inferred from homology"/>
<gene>
    <name evidence="3" type="ORF">C6I21_04895</name>
</gene>
<dbReference type="EMBL" id="PVNS01000004">
    <property type="protein sequence ID" value="PRO66374.1"/>
    <property type="molecule type" value="Genomic_DNA"/>
</dbReference>
<evidence type="ECO:0000313" key="3">
    <source>
        <dbReference type="EMBL" id="PRO66374.1"/>
    </source>
</evidence>
<dbReference type="AlphaFoldDB" id="A0A2P6MJA2"/>
<reference evidence="3 4" key="1">
    <citation type="submission" date="2018-03" db="EMBL/GenBank/DDBJ databases">
        <title>Bacillus urumqiensis sp. nov., a moderately haloalkaliphilic bacterium isolated from a salt lake.</title>
        <authorList>
            <person name="Zhao B."/>
            <person name="Liao Z."/>
        </authorList>
    </citation>
    <scope>NUCLEOTIDE SEQUENCE [LARGE SCALE GENOMIC DNA]</scope>
    <source>
        <strain evidence="3 4">BZ-SZ-XJ18</strain>
    </source>
</reference>
<dbReference type="GO" id="GO:0008146">
    <property type="term" value="F:sulfotransferase activity"/>
    <property type="evidence" value="ECO:0007669"/>
    <property type="project" value="TreeGrafter"/>
</dbReference>
<dbReference type="Proteomes" id="UP000243650">
    <property type="component" value="Unassembled WGS sequence"/>
</dbReference>
<evidence type="ECO:0000313" key="4">
    <source>
        <dbReference type="Proteomes" id="UP000243650"/>
    </source>
</evidence>
<dbReference type="InterPro" id="IPR045886">
    <property type="entry name" value="ThiF/MoeB/HesA"/>
</dbReference>
<dbReference type="GO" id="GO:0004792">
    <property type="term" value="F:thiosulfate-cyanide sulfurtransferase activity"/>
    <property type="evidence" value="ECO:0007669"/>
    <property type="project" value="TreeGrafter"/>
</dbReference>
<dbReference type="GO" id="GO:0005829">
    <property type="term" value="C:cytosol"/>
    <property type="evidence" value="ECO:0007669"/>
    <property type="project" value="TreeGrafter"/>
</dbReference>
<comment type="caution">
    <text evidence="3">The sequence shown here is derived from an EMBL/GenBank/DDBJ whole genome shotgun (WGS) entry which is preliminary data.</text>
</comment>
<dbReference type="Gene3D" id="3.40.50.720">
    <property type="entry name" value="NAD(P)-binding Rossmann-like Domain"/>
    <property type="match status" value="1"/>
</dbReference>
<sequence>MMERYSRQIRFSGIQKSGQETIQKADVLIIGAGALGSAAAETLVRAGAGSVTIVDRDYVESSNLQRQQLYTEKDAADGVPKAAAAALRLKEINSSVEVTGLVEEITPASESLFQGRDVIIDALDNFETRLVINDFACRFNIPWIYAAVVSSYGMSFTILPGETPCLRCLLPVLPQGGETCDTAGVIAPAVQMVSAVQSTEALKLLSGNNEALRKTFLHMDIWHGTQQEIGVGRMRRLDCPSCGSTPEYPALKHESVTKTAVLCGRDTVQVRPAGQVVFNEILERLSPFAPKANNHLLQVTLEGKKVVVFRDGRALIHETSDKVQALSLYQRYIVS</sequence>
<dbReference type="FunFam" id="3.40.50.720:FF:000080">
    <property type="entry name" value="Thiazole biosynthesis adenylyltransferase ThiF"/>
    <property type="match status" value="1"/>
</dbReference>